<name>A0A1F4XRK1_9BACT</name>
<dbReference type="EMBL" id="MEWW01000017">
    <property type="protein sequence ID" value="OGC84342.1"/>
    <property type="molecule type" value="Genomic_DNA"/>
</dbReference>
<organism evidence="2 3">
    <name type="scientific">Candidatus Adlerbacteria bacterium RIFCSPHIGHO2_12_FULL_53_18</name>
    <dbReference type="NCBI Taxonomy" id="1797242"/>
    <lineage>
        <taxon>Bacteria</taxon>
        <taxon>Candidatus Adleribacteriota</taxon>
    </lineage>
</organism>
<feature type="region of interest" description="Disordered" evidence="1">
    <location>
        <begin position="152"/>
        <end position="189"/>
    </location>
</feature>
<accession>A0A1F4XRK1</accession>
<sequence>MGRASTGKEVKGMFTMRTLLAVAFVFGGVSFGKAEEPEAGLGTLCMADFLYKEVNYRESQEGYLRLLAVQEINSIAGVTVCDNYLYKYLKIRPVGLISVHGAVHELWQLRITFLLSTTLIYVQHHPSQIFYLYGAIAAEGPLIPIPVPRPDLSERVQAPDTNEPAPEPRPPIDDELPEPDPWLPPDEFDVLSPEYLHEIRF</sequence>
<protein>
    <submittedName>
        <fullName evidence="2">Uncharacterized protein</fullName>
    </submittedName>
</protein>
<proteinExistence type="predicted"/>
<evidence type="ECO:0000313" key="3">
    <source>
        <dbReference type="Proteomes" id="UP000178091"/>
    </source>
</evidence>
<gene>
    <name evidence="2" type="ORF">A3F55_01585</name>
</gene>
<evidence type="ECO:0000256" key="1">
    <source>
        <dbReference type="SAM" id="MobiDB-lite"/>
    </source>
</evidence>
<reference evidence="2 3" key="1">
    <citation type="journal article" date="2016" name="Nat. Commun.">
        <title>Thousands of microbial genomes shed light on interconnected biogeochemical processes in an aquifer system.</title>
        <authorList>
            <person name="Anantharaman K."/>
            <person name="Brown C.T."/>
            <person name="Hug L.A."/>
            <person name="Sharon I."/>
            <person name="Castelle C.J."/>
            <person name="Probst A.J."/>
            <person name="Thomas B.C."/>
            <person name="Singh A."/>
            <person name="Wilkins M.J."/>
            <person name="Karaoz U."/>
            <person name="Brodie E.L."/>
            <person name="Williams K.H."/>
            <person name="Hubbard S.S."/>
            <person name="Banfield J.F."/>
        </authorList>
    </citation>
    <scope>NUCLEOTIDE SEQUENCE [LARGE SCALE GENOMIC DNA]</scope>
</reference>
<dbReference type="AlphaFoldDB" id="A0A1F4XRK1"/>
<comment type="caution">
    <text evidence="2">The sequence shown here is derived from an EMBL/GenBank/DDBJ whole genome shotgun (WGS) entry which is preliminary data.</text>
</comment>
<dbReference type="Proteomes" id="UP000178091">
    <property type="component" value="Unassembled WGS sequence"/>
</dbReference>
<evidence type="ECO:0000313" key="2">
    <source>
        <dbReference type="EMBL" id="OGC84342.1"/>
    </source>
</evidence>